<reference evidence="7" key="1">
    <citation type="journal article" date="2014" name="PLoS ONE">
        <title>Transcriptome-Based Identification of ABC Transporters in the Western Tarnished Plant Bug Lygus hesperus.</title>
        <authorList>
            <person name="Hull J.J."/>
            <person name="Chaney K."/>
            <person name="Geib S.M."/>
            <person name="Fabrick J.A."/>
            <person name="Brent C.S."/>
            <person name="Walsh D."/>
            <person name="Lavine L.C."/>
        </authorList>
    </citation>
    <scope>NUCLEOTIDE SEQUENCE</scope>
</reference>
<reference evidence="7" key="2">
    <citation type="submission" date="2014-07" db="EMBL/GenBank/DDBJ databases">
        <authorList>
            <person name="Hull J."/>
        </authorList>
    </citation>
    <scope>NUCLEOTIDE SEQUENCE</scope>
</reference>
<dbReference type="Gene3D" id="3.30.40.10">
    <property type="entry name" value="Zinc/RING finger domain, C3HC4 (zinc finger)"/>
    <property type="match status" value="1"/>
</dbReference>
<dbReference type="InterPro" id="IPR019786">
    <property type="entry name" value="Zinc_finger_PHD-type_CS"/>
</dbReference>
<evidence type="ECO:0000259" key="6">
    <source>
        <dbReference type="PROSITE" id="PS50089"/>
    </source>
</evidence>
<sequence length="113" mass="12707">MPTDNESGVSTINCDRCAKSLPEDQRDNPVFCQTCCRTFHSACINLQYTNWKKLSQTRKENYMCPFCKSPPTPKQSDISVEDIATKIASAMALVQKQQQIPGQLAEPIHSRIT</sequence>
<name>A0A0A9YNE0_LYGHE</name>
<feature type="non-terminal residue" evidence="7">
    <location>
        <position position="113"/>
    </location>
</feature>
<evidence type="ECO:0000256" key="2">
    <source>
        <dbReference type="ARBA" id="ARBA00022771"/>
    </source>
</evidence>
<feature type="domain" description="RING-type" evidence="6">
    <location>
        <begin position="14"/>
        <end position="68"/>
    </location>
</feature>
<evidence type="ECO:0000256" key="4">
    <source>
        <dbReference type="PROSITE-ProRule" id="PRU00175"/>
    </source>
</evidence>
<dbReference type="AlphaFoldDB" id="A0A0A9YNE0"/>
<protein>
    <submittedName>
        <fullName evidence="7">E3 ubiquitin-protein ligase ATL4</fullName>
    </submittedName>
</protein>
<dbReference type="SMART" id="SM00249">
    <property type="entry name" value="PHD"/>
    <property type="match status" value="1"/>
</dbReference>
<dbReference type="PROSITE" id="PS50089">
    <property type="entry name" value="ZF_RING_2"/>
    <property type="match status" value="1"/>
</dbReference>
<feature type="domain" description="PHD-type" evidence="5">
    <location>
        <begin position="11"/>
        <end position="70"/>
    </location>
</feature>
<dbReference type="GO" id="GO:0008270">
    <property type="term" value="F:zinc ion binding"/>
    <property type="evidence" value="ECO:0007669"/>
    <property type="project" value="UniProtKB-KW"/>
</dbReference>
<keyword evidence="1" id="KW-0479">Metal-binding</keyword>
<keyword evidence="2 4" id="KW-0863">Zinc-finger</keyword>
<dbReference type="InterPro" id="IPR001965">
    <property type="entry name" value="Znf_PHD"/>
</dbReference>
<keyword evidence="3" id="KW-0862">Zinc</keyword>
<accession>A0A0A9YNE0</accession>
<dbReference type="InterPro" id="IPR013083">
    <property type="entry name" value="Znf_RING/FYVE/PHD"/>
</dbReference>
<dbReference type="InterPro" id="IPR001841">
    <property type="entry name" value="Znf_RING"/>
</dbReference>
<dbReference type="PROSITE" id="PS01359">
    <property type="entry name" value="ZF_PHD_1"/>
    <property type="match status" value="1"/>
</dbReference>
<dbReference type="SUPFAM" id="SSF57903">
    <property type="entry name" value="FYVE/PHD zinc finger"/>
    <property type="match status" value="1"/>
</dbReference>
<evidence type="ECO:0000259" key="5">
    <source>
        <dbReference type="PROSITE" id="PS50016"/>
    </source>
</evidence>
<organism evidence="7">
    <name type="scientific">Lygus hesperus</name>
    <name type="common">Western plant bug</name>
    <dbReference type="NCBI Taxonomy" id="30085"/>
    <lineage>
        <taxon>Eukaryota</taxon>
        <taxon>Metazoa</taxon>
        <taxon>Ecdysozoa</taxon>
        <taxon>Arthropoda</taxon>
        <taxon>Hexapoda</taxon>
        <taxon>Insecta</taxon>
        <taxon>Pterygota</taxon>
        <taxon>Neoptera</taxon>
        <taxon>Paraneoptera</taxon>
        <taxon>Hemiptera</taxon>
        <taxon>Heteroptera</taxon>
        <taxon>Panheteroptera</taxon>
        <taxon>Cimicomorpha</taxon>
        <taxon>Miridae</taxon>
        <taxon>Mirini</taxon>
        <taxon>Lygus</taxon>
    </lineage>
</organism>
<dbReference type="EMBL" id="GBHO01010478">
    <property type="protein sequence ID" value="JAG33126.1"/>
    <property type="molecule type" value="Transcribed_RNA"/>
</dbReference>
<dbReference type="InterPro" id="IPR019787">
    <property type="entry name" value="Znf_PHD-finger"/>
</dbReference>
<evidence type="ECO:0000256" key="1">
    <source>
        <dbReference type="ARBA" id="ARBA00022723"/>
    </source>
</evidence>
<gene>
    <name evidence="7" type="primary">ATL4</name>
    <name evidence="7" type="ORF">CM83_26798</name>
</gene>
<dbReference type="InterPro" id="IPR011011">
    <property type="entry name" value="Znf_FYVE_PHD"/>
</dbReference>
<dbReference type="PROSITE" id="PS50016">
    <property type="entry name" value="ZF_PHD_2"/>
    <property type="match status" value="1"/>
</dbReference>
<evidence type="ECO:0000256" key="3">
    <source>
        <dbReference type="ARBA" id="ARBA00022833"/>
    </source>
</evidence>
<evidence type="ECO:0000313" key="7">
    <source>
        <dbReference type="EMBL" id="JAG33126.1"/>
    </source>
</evidence>
<proteinExistence type="predicted"/>
<dbReference type="Pfam" id="PF00628">
    <property type="entry name" value="PHD"/>
    <property type="match status" value="1"/>
</dbReference>